<dbReference type="EMBL" id="GL945793">
    <property type="protein sequence ID" value="EGN91398.1"/>
    <property type="molecule type" value="Genomic_DNA"/>
</dbReference>
<keyword evidence="1" id="KW-0812">Transmembrane</keyword>
<name>F8QJX2_SERL3</name>
<keyword evidence="1" id="KW-0472">Membrane</keyword>
<feature type="transmembrane region" description="Helical" evidence="1">
    <location>
        <begin position="20"/>
        <end position="44"/>
    </location>
</feature>
<gene>
    <name evidence="2" type="ORF">SERLA73DRAFT_192340</name>
</gene>
<evidence type="ECO:0000313" key="3">
    <source>
        <dbReference type="Proteomes" id="UP000008063"/>
    </source>
</evidence>
<evidence type="ECO:0000256" key="1">
    <source>
        <dbReference type="SAM" id="Phobius"/>
    </source>
</evidence>
<keyword evidence="3" id="KW-1185">Reference proteome</keyword>
<dbReference type="InParanoid" id="F8QJX2"/>
<dbReference type="HOGENOM" id="CLU_2352392_0_0_1"/>
<evidence type="ECO:0000313" key="2">
    <source>
        <dbReference type="EMBL" id="EGN91398.1"/>
    </source>
</evidence>
<keyword evidence="1" id="KW-1133">Transmembrane helix</keyword>
<protein>
    <submittedName>
        <fullName evidence="2">Uncharacterized protein</fullName>
    </submittedName>
</protein>
<dbReference type="Proteomes" id="UP000008063">
    <property type="component" value="Unassembled WGS sequence"/>
</dbReference>
<dbReference type="AlphaFoldDB" id="F8QJX2"/>
<organism evidence="3">
    <name type="scientific">Serpula lacrymans var. lacrymans (strain S7.3)</name>
    <name type="common">Dry rot fungus</name>
    <dbReference type="NCBI Taxonomy" id="936435"/>
    <lineage>
        <taxon>Eukaryota</taxon>
        <taxon>Fungi</taxon>
        <taxon>Dikarya</taxon>
        <taxon>Basidiomycota</taxon>
        <taxon>Agaricomycotina</taxon>
        <taxon>Agaricomycetes</taxon>
        <taxon>Agaricomycetidae</taxon>
        <taxon>Boletales</taxon>
        <taxon>Coniophorineae</taxon>
        <taxon>Serpulaceae</taxon>
        <taxon>Serpula</taxon>
    </lineage>
</organism>
<feature type="transmembrane region" description="Helical" evidence="1">
    <location>
        <begin position="56"/>
        <end position="76"/>
    </location>
</feature>
<proteinExistence type="predicted"/>
<sequence>MIFLLSFLLLDFTLWLYKPVILLTAFIVLSLSFLFFDNLILYYLRRICQRTFLPSYSFSFFLHSYTVHSLLLFYYINPCILPCKKTTRTRFQTSSLISSSLLCYL</sequence>
<accession>F8QJX2</accession>
<reference evidence="3" key="1">
    <citation type="journal article" date="2011" name="Science">
        <title>The plant cell wall-decomposing machinery underlies the functional diversity of forest fungi.</title>
        <authorList>
            <person name="Eastwood D.C."/>
            <person name="Floudas D."/>
            <person name="Binder M."/>
            <person name="Majcherczyk A."/>
            <person name="Schneider P."/>
            <person name="Aerts A."/>
            <person name="Asiegbu F.O."/>
            <person name="Baker S.E."/>
            <person name="Barry K."/>
            <person name="Bendiksby M."/>
            <person name="Blumentritt M."/>
            <person name="Coutinho P.M."/>
            <person name="Cullen D."/>
            <person name="de Vries R.P."/>
            <person name="Gathman A."/>
            <person name="Goodell B."/>
            <person name="Henrissat B."/>
            <person name="Ihrmark K."/>
            <person name="Kauserud H."/>
            <person name="Kohler A."/>
            <person name="LaButti K."/>
            <person name="Lapidus A."/>
            <person name="Lavin J.L."/>
            <person name="Lee Y.-H."/>
            <person name="Lindquist E."/>
            <person name="Lilly W."/>
            <person name="Lucas S."/>
            <person name="Morin E."/>
            <person name="Murat C."/>
            <person name="Oguiza J.A."/>
            <person name="Park J."/>
            <person name="Pisabarro A.G."/>
            <person name="Riley R."/>
            <person name="Rosling A."/>
            <person name="Salamov A."/>
            <person name="Schmidt O."/>
            <person name="Schmutz J."/>
            <person name="Skrede I."/>
            <person name="Stenlid J."/>
            <person name="Wiebenga A."/>
            <person name="Xie X."/>
            <person name="Kuees U."/>
            <person name="Hibbett D.S."/>
            <person name="Hoffmeister D."/>
            <person name="Hoegberg N."/>
            <person name="Martin F."/>
            <person name="Grigoriev I.V."/>
            <person name="Watkinson S.C."/>
        </authorList>
    </citation>
    <scope>NUCLEOTIDE SEQUENCE [LARGE SCALE GENOMIC DNA]</scope>
    <source>
        <strain evidence="3">strain S7.3</strain>
    </source>
</reference>